<dbReference type="GO" id="GO:0005743">
    <property type="term" value="C:mitochondrial inner membrane"/>
    <property type="evidence" value="ECO:0007669"/>
    <property type="project" value="TreeGrafter"/>
</dbReference>
<dbReference type="Gene3D" id="3.40.1230.10">
    <property type="entry name" value="MTH938-like"/>
    <property type="match status" value="1"/>
</dbReference>
<dbReference type="SUPFAM" id="SSF64076">
    <property type="entry name" value="MTH938-like"/>
    <property type="match status" value="1"/>
</dbReference>
<evidence type="ECO:0000256" key="3">
    <source>
        <dbReference type="ARBA" id="ARBA00023128"/>
    </source>
</evidence>
<gene>
    <name evidence="5" type="ORF">PSYICH_LOCUS5019</name>
</gene>
<dbReference type="Pfam" id="PF04430">
    <property type="entry name" value="DUF498"/>
    <property type="match status" value="1"/>
</dbReference>
<protein>
    <recommendedName>
        <fullName evidence="2">NADH dehydrogenase [ubiquinone] 1 alpha subcomplex assembly factor 3</fullName>
    </recommendedName>
</protein>
<dbReference type="InterPro" id="IPR034095">
    <property type="entry name" value="NDUF3"/>
</dbReference>
<keyword evidence="3" id="KW-0496">Mitochondrion</keyword>
<keyword evidence="6" id="KW-1185">Reference proteome</keyword>
<sequence>MTYLRHLKSITYNLVKTQFRRNVHKSPNLNIPGAYEASGKTTVHVLNKDSELGLMIDGYSQVGFRLNNDFTVLGSMVIFPRSVLSWNVNDVSEITEESFSLFAVIEPKIDILVLGVGDKLDNFNFYIKILPFTRKYKMALEVLPTEQACATFNFLNSEGRNVAGAMIPPKTLNANEDDELRSKMRYSNLYERD</sequence>
<comment type="subcellular location">
    <subcellularLocation>
        <location evidence="1">Mitochondrion</location>
    </subcellularLocation>
</comment>
<dbReference type="Proteomes" id="UP001153636">
    <property type="component" value="Chromosome 16"/>
</dbReference>
<dbReference type="OrthoDB" id="20681at2759"/>
<accession>A0A9P0GAR5</accession>
<evidence type="ECO:0000256" key="4">
    <source>
        <dbReference type="ARBA" id="ARBA00049984"/>
    </source>
</evidence>
<dbReference type="PANTHER" id="PTHR21192:SF2">
    <property type="entry name" value="NADH DEHYDROGENASE [UBIQUINONE] 1 ALPHA SUBCOMPLEX ASSEMBLY FACTOR 3"/>
    <property type="match status" value="1"/>
</dbReference>
<evidence type="ECO:0000256" key="1">
    <source>
        <dbReference type="ARBA" id="ARBA00004173"/>
    </source>
</evidence>
<dbReference type="CDD" id="cd05125">
    <property type="entry name" value="Mth938_2P1-like"/>
    <property type="match status" value="1"/>
</dbReference>
<dbReference type="InterPro" id="IPR036748">
    <property type="entry name" value="MTH938-like_sf"/>
</dbReference>
<comment type="similarity">
    <text evidence="4">Belongs to the NDUFAF3 family.</text>
</comment>
<dbReference type="AlphaFoldDB" id="A0A9P0GAR5"/>
<evidence type="ECO:0000256" key="2">
    <source>
        <dbReference type="ARBA" id="ARBA00021776"/>
    </source>
</evidence>
<name>A0A9P0GAR5_9CUCU</name>
<proteinExistence type="inferred from homology"/>
<evidence type="ECO:0000313" key="6">
    <source>
        <dbReference type="Proteomes" id="UP001153636"/>
    </source>
</evidence>
<dbReference type="EMBL" id="OV651828">
    <property type="protein sequence ID" value="CAH1104166.1"/>
    <property type="molecule type" value="Genomic_DNA"/>
</dbReference>
<dbReference type="InterPro" id="IPR007523">
    <property type="entry name" value="NDUFAF3/AAMDC"/>
</dbReference>
<reference evidence="5" key="1">
    <citation type="submission" date="2022-01" db="EMBL/GenBank/DDBJ databases">
        <authorList>
            <person name="King R."/>
        </authorList>
    </citation>
    <scope>NUCLEOTIDE SEQUENCE</scope>
</reference>
<dbReference type="GO" id="GO:0032981">
    <property type="term" value="P:mitochondrial respiratory chain complex I assembly"/>
    <property type="evidence" value="ECO:0007669"/>
    <property type="project" value="InterPro"/>
</dbReference>
<evidence type="ECO:0000313" key="5">
    <source>
        <dbReference type="EMBL" id="CAH1104166.1"/>
    </source>
</evidence>
<dbReference type="PANTHER" id="PTHR21192">
    <property type="entry name" value="NUCLEAR PROTEIN E3-3"/>
    <property type="match status" value="1"/>
</dbReference>
<organism evidence="5 6">
    <name type="scientific">Psylliodes chrysocephalus</name>
    <dbReference type="NCBI Taxonomy" id="3402493"/>
    <lineage>
        <taxon>Eukaryota</taxon>
        <taxon>Metazoa</taxon>
        <taxon>Ecdysozoa</taxon>
        <taxon>Arthropoda</taxon>
        <taxon>Hexapoda</taxon>
        <taxon>Insecta</taxon>
        <taxon>Pterygota</taxon>
        <taxon>Neoptera</taxon>
        <taxon>Endopterygota</taxon>
        <taxon>Coleoptera</taxon>
        <taxon>Polyphaga</taxon>
        <taxon>Cucujiformia</taxon>
        <taxon>Chrysomeloidea</taxon>
        <taxon>Chrysomelidae</taxon>
        <taxon>Galerucinae</taxon>
        <taxon>Alticini</taxon>
        <taxon>Psylliodes</taxon>
    </lineage>
</organism>